<dbReference type="GO" id="GO:0016616">
    <property type="term" value="F:oxidoreductase activity, acting on the CH-OH group of donors, NAD or NADP as acceptor"/>
    <property type="evidence" value="ECO:0007669"/>
    <property type="project" value="UniProtKB-ARBA"/>
</dbReference>
<dbReference type="GO" id="GO:0050664">
    <property type="term" value="F:oxidoreductase activity, acting on NAD(P)H, oxygen as acceptor"/>
    <property type="evidence" value="ECO:0007669"/>
    <property type="project" value="TreeGrafter"/>
</dbReference>
<keyword evidence="2" id="KW-0560">Oxidoreductase</keyword>
<name>A0AAN6JK01_9BASI</name>
<sequence length="286" mass="30609">MTPPSSKQPVVVITGGGTGIGLALAREWVSRQAMAIVIVSRTQATLNTAVAELETLAKSKSSPSVIKAIPADATVWAEIDSALEQTVTEFGSIEYIFANAGPVDNPQFDLNVVAEPSPDIHRVFDAHFWSTVNTVHAGAPRLAKSPAEDKAIIVTSSITSETICSLTPIYGLAKAALNGLVYNYGDHMPAGVRITGFAPGYTLTPYISMFAAACEAVKTVDDTAAEMMTHVDDRSKHAIVTFQRVEGALEDKLPVYPDRKDFRRAALPEMLTLIGQAMAAQRTARH</sequence>
<dbReference type="SUPFAM" id="SSF51735">
    <property type="entry name" value="NAD(P)-binding Rossmann-fold domains"/>
    <property type="match status" value="1"/>
</dbReference>
<proteinExistence type="inferred from homology"/>
<organism evidence="3 4">
    <name type="scientific">Tilletia horrida</name>
    <dbReference type="NCBI Taxonomy" id="155126"/>
    <lineage>
        <taxon>Eukaryota</taxon>
        <taxon>Fungi</taxon>
        <taxon>Dikarya</taxon>
        <taxon>Basidiomycota</taxon>
        <taxon>Ustilaginomycotina</taxon>
        <taxon>Exobasidiomycetes</taxon>
        <taxon>Tilletiales</taxon>
        <taxon>Tilletiaceae</taxon>
        <taxon>Tilletia</taxon>
    </lineage>
</organism>
<dbReference type="EMBL" id="JAPDMQ010000274">
    <property type="protein sequence ID" value="KAK0528418.1"/>
    <property type="molecule type" value="Genomic_DNA"/>
</dbReference>
<comment type="caution">
    <text evidence="3">The sequence shown here is derived from an EMBL/GenBank/DDBJ whole genome shotgun (WGS) entry which is preliminary data.</text>
</comment>
<evidence type="ECO:0000256" key="2">
    <source>
        <dbReference type="ARBA" id="ARBA00023002"/>
    </source>
</evidence>
<evidence type="ECO:0000313" key="4">
    <source>
        <dbReference type="Proteomes" id="UP001176521"/>
    </source>
</evidence>
<dbReference type="PANTHER" id="PTHR43008:SF4">
    <property type="entry name" value="CHAIN DEHYDROGENASE, PUTATIVE (AFU_ORTHOLOGUE AFUA_4G08710)-RELATED"/>
    <property type="match status" value="1"/>
</dbReference>
<accession>A0AAN6JK01</accession>
<reference evidence="3" key="1">
    <citation type="journal article" date="2023" name="PhytoFront">
        <title>Draft Genome Resources of Seven Strains of Tilletia horrida, Causal Agent of Kernel Smut of Rice.</title>
        <authorList>
            <person name="Khanal S."/>
            <person name="Antony Babu S."/>
            <person name="Zhou X.G."/>
        </authorList>
    </citation>
    <scope>NUCLEOTIDE SEQUENCE</scope>
    <source>
        <strain evidence="3">TX3</strain>
    </source>
</reference>
<protein>
    <submittedName>
        <fullName evidence="3">Uncharacterized protein</fullName>
    </submittedName>
</protein>
<dbReference type="InterPro" id="IPR036291">
    <property type="entry name" value="NAD(P)-bd_dom_sf"/>
</dbReference>
<dbReference type="InterPro" id="IPR002347">
    <property type="entry name" value="SDR_fam"/>
</dbReference>
<evidence type="ECO:0000256" key="1">
    <source>
        <dbReference type="ARBA" id="ARBA00006484"/>
    </source>
</evidence>
<keyword evidence="4" id="KW-1185">Reference proteome</keyword>
<dbReference type="Gene3D" id="3.40.50.720">
    <property type="entry name" value="NAD(P)-binding Rossmann-like Domain"/>
    <property type="match status" value="1"/>
</dbReference>
<evidence type="ECO:0000313" key="3">
    <source>
        <dbReference type="EMBL" id="KAK0528418.1"/>
    </source>
</evidence>
<dbReference type="PANTHER" id="PTHR43008">
    <property type="entry name" value="BENZIL REDUCTASE"/>
    <property type="match status" value="1"/>
</dbReference>
<gene>
    <name evidence="3" type="ORF">OC842_004555</name>
</gene>
<dbReference type="CDD" id="cd05233">
    <property type="entry name" value="SDR_c"/>
    <property type="match status" value="1"/>
</dbReference>
<comment type="similarity">
    <text evidence="1">Belongs to the short-chain dehydrogenases/reductases (SDR) family.</text>
</comment>
<dbReference type="Proteomes" id="UP001176521">
    <property type="component" value="Unassembled WGS sequence"/>
</dbReference>
<dbReference type="Pfam" id="PF00106">
    <property type="entry name" value="adh_short"/>
    <property type="match status" value="1"/>
</dbReference>
<dbReference type="PRINTS" id="PR00081">
    <property type="entry name" value="GDHRDH"/>
</dbReference>
<dbReference type="AlphaFoldDB" id="A0AAN6JK01"/>